<feature type="region of interest" description="Disordered" evidence="1">
    <location>
        <begin position="228"/>
        <end position="331"/>
    </location>
</feature>
<feature type="compositionally biased region" description="Basic and acidic residues" evidence="1">
    <location>
        <begin position="302"/>
        <end position="311"/>
    </location>
</feature>
<evidence type="ECO:0000313" key="4">
    <source>
        <dbReference type="Proteomes" id="UP000271587"/>
    </source>
</evidence>
<keyword evidence="2" id="KW-0472">Membrane</keyword>
<dbReference type="OrthoDB" id="4426886at2"/>
<keyword evidence="2" id="KW-0812">Transmembrane</keyword>
<evidence type="ECO:0000313" key="3">
    <source>
        <dbReference type="EMBL" id="AZA12027.1"/>
    </source>
</evidence>
<evidence type="ECO:0000256" key="1">
    <source>
        <dbReference type="SAM" id="MobiDB-lite"/>
    </source>
</evidence>
<dbReference type="RefSeq" id="WP_123935074.1">
    <property type="nucleotide sequence ID" value="NZ_CP033897.1"/>
</dbReference>
<sequence length="331" mass="34990">MNKRQPDQGNVTRRHLEMLRADDEFLSALARGEDPSNGGDELAHLLLLARQDVMSDLPPAPTLRELGFAGFSEAVTGELPVVDAVEARSSRGGYFASRETEYAAAGEHPVAEAEKSNVVELRPRRSRAFLHGLVGAAAATLVIAGSGVVIHNAEPGSPLYSLNQQIFGGHDVEVVQLASTLQEANELKARGDIEGAKQKLAEAQALVNRMKPQGREKGQSLVNKASANIVTPEPEQKPLPVPTTTVAPPRDLPTTTETPAESSSKTPSTTQEVPVAESPEPSPEAPAEETAPRTPSPVEETSQEKPAEDKGPSIPQAINDVVQGISPEAAG</sequence>
<dbReference type="KEGG" id="cgk:CGERO_08680"/>
<dbReference type="EMBL" id="CP033897">
    <property type="protein sequence ID" value="AZA12027.1"/>
    <property type="molecule type" value="Genomic_DNA"/>
</dbReference>
<feature type="compositionally biased region" description="Low complexity" evidence="1">
    <location>
        <begin position="242"/>
        <end position="279"/>
    </location>
</feature>
<accession>A0A3G6J1Y4</accession>
<keyword evidence="2" id="KW-1133">Transmembrane helix</keyword>
<keyword evidence="4" id="KW-1185">Reference proteome</keyword>
<protein>
    <recommendedName>
        <fullName evidence="5">Anti-sigma-D factor RsdA</fullName>
    </recommendedName>
</protein>
<evidence type="ECO:0000256" key="2">
    <source>
        <dbReference type="SAM" id="Phobius"/>
    </source>
</evidence>
<name>A0A3G6J1Y4_9CORY</name>
<feature type="compositionally biased region" description="Low complexity" evidence="1">
    <location>
        <begin position="288"/>
        <end position="297"/>
    </location>
</feature>
<dbReference type="Proteomes" id="UP000271587">
    <property type="component" value="Chromosome"/>
</dbReference>
<gene>
    <name evidence="3" type="ORF">CGERO_08680</name>
</gene>
<dbReference type="AlphaFoldDB" id="A0A3G6J1Y4"/>
<proteinExistence type="predicted"/>
<evidence type="ECO:0008006" key="5">
    <source>
        <dbReference type="Google" id="ProtNLM"/>
    </source>
</evidence>
<feature type="transmembrane region" description="Helical" evidence="2">
    <location>
        <begin position="128"/>
        <end position="150"/>
    </location>
</feature>
<reference evidence="3 4" key="1">
    <citation type="submission" date="2018-11" db="EMBL/GenBank/DDBJ databases">
        <authorList>
            <person name="Kleinhagauer T."/>
            <person name="Glaeser S.P."/>
            <person name="Spergser J."/>
            <person name="Ruckert C."/>
            <person name="Kaempfer P."/>
            <person name="Busse H.-J."/>
        </authorList>
    </citation>
    <scope>NUCLEOTIDE SEQUENCE [LARGE SCALE GENOMIC DNA]</scope>
    <source>
        <strain evidence="3 4">W8</strain>
    </source>
</reference>
<organism evidence="3 4">
    <name type="scientific">Corynebacterium gerontici</name>
    <dbReference type="NCBI Taxonomy" id="2079234"/>
    <lineage>
        <taxon>Bacteria</taxon>
        <taxon>Bacillati</taxon>
        <taxon>Actinomycetota</taxon>
        <taxon>Actinomycetes</taxon>
        <taxon>Mycobacteriales</taxon>
        <taxon>Corynebacteriaceae</taxon>
        <taxon>Corynebacterium</taxon>
    </lineage>
</organism>